<feature type="region of interest" description="Disordered" evidence="1">
    <location>
        <begin position="228"/>
        <end position="260"/>
    </location>
</feature>
<evidence type="ECO:0000313" key="3">
    <source>
        <dbReference type="Proteomes" id="UP000198582"/>
    </source>
</evidence>
<sequence>MSTNSQDTTSEPAPQRAGATWSAQDSSTLLDGLRNGVPLDDLAETLQRRVSAVQARCKKMLPPELQTTVLRADADVVLRGLLASDPDFDAEANLDHNTARRWNPERDEILTQGWKDRRPLAELVDAVPASEIDIAGRLIRLGLAADSLAVAERLGYEPGGTLDLRCRMMRDRAAASVWVLVVDGLPEGRHVSLHPGRGDAHDHFIAITPASTPADAVVATVAERVLGSPRGPVETLHRHDLPAPSPSGGDGAGEVPRDGT</sequence>
<evidence type="ECO:0000256" key="1">
    <source>
        <dbReference type="SAM" id="MobiDB-lite"/>
    </source>
</evidence>
<gene>
    <name evidence="2" type="ORF">SAMN04489732_12939</name>
</gene>
<evidence type="ECO:0000313" key="2">
    <source>
        <dbReference type="EMBL" id="SEP53614.1"/>
    </source>
</evidence>
<dbReference type="Proteomes" id="UP000198582">
    <property type="component" value="Unassembled WGS sequence"/>
</dbReference>
<keyword evidence="3" id="KW-1185">Reference proteome</keyword>
<name>A0A1H8YN37_9PSEU</name>
<feature type="compositionally biased region" description="Polar residues" evidence="1">
    <location>
        <begin position="1"/>
        <end position="12"/>
    </location>
</feature>
<dbReference type="EMBL" id="FOEF01000029">
    <property type="protein sequence ID" value="SEP53614.1"/>
    <property type="molecule type" value="Genomic_DNA"/>
</dbReference>
<accession>A0A1H8YN37</accession>
<dbReference type="STRING" id="394193.SAMN04489732_12939"/>
<organism evidence="2 3">
    <name type="scientific">Amycolatopsis saalfeldensis</name>
    <dbReference type="NCBI Taxonomy" id="394193"/>
    <lineage>
        <taxon>Bacteria</taxon>
        <taxon>Bacillati</taxon>
        <taxon>Actinomycetota</taxon>
        <taxon>Actinomycetes</taxon>
        <taxon>Pseudonocardiales</taxon>
        <taxon>Pseudonocardiaceae</taxon>
        <taxon>Amycolatopsis</taxon>
    </lineage>
</organism>
<proteinExistence type="predicted"/>
<feature type="region of interest" description="Disordered" evidence="1">
    <location>
        <begin position="1"/>
        <end position="25"/>
    </location>
</feature>
<reference evidence="3" key="1">
    <citation type="submission" date="2016-10" db="EMBL/GenBank/DDBJ databases">
        <authorList>
            <person name="Varghese N."/>
            <person name="Submissions S."/>
        </authorList>
    </citation>
    <scope>NUCLEOTIDE SEQUENCE [LARGE SCALE GENOMIC DNA]</scope>
    <source>
        <strain evidence="3">DSM 44993</strain>
    </source>
</reference>
<dbReference type="RefSeq" id="WP_091628397.1">
    <property type="nucleotide sequence ID" value="NZ_FOEF01000029.1"/>
</dbReference>
<protein>
    <submittedName>
        <fullName evidence="2">Uncharacterized protein</fullName>
    </submittedName>
</protein>
<dbReference type="AlphaFoldDB" id="A0A1H8YN37"/>
<dbReference type="OrthoDB" id="4571502at2"/>